<keyword evidence="3" id="KW-0378">Hydrolase</keyword>
<dbReference type="EMBL" id="CP010025">
    <property type="protein sequence ID" value="AJZ56722.1"/>
    <property type="molecule type" value="Genomic_DNA"/>
</dbReference>
<dbReference type="Pfam" id="PF00561">
    <property type="entry name" value="Abhydrolase_1"/>
    <property type="match status" value="1"/>
</dbReference>
<reference evidence="2 4" key="1">
    <citation type="journal article" date="2015" name="Genome Announc.">
        <title>Complete genome sequences for 59 burkholderia isolates, both pathogenic and near neighbor.</title>
        <authorList>
            <person name="Johnson S.L."/>
            <person name="Bishop-Lilly K.A."/>
            <person name="Ladner J.T."/>
            <person name="Daligault H.E."/>
            <person name="Davenport K.W."/>
            <person name="Jaissle J."/>
            <person name="Frey K.G."/>
            <person name="Koroleva G.I."/>
            <person name="Bruce D.C."/>
            <person name="Coyne S.R."/>
            <person name="Broomall S.M."/>
            <person name="Li P.E."/>
            <person name="Teshima H."/>
            <person name="Gibbons H.S."/>
            <person name="Palacios G.F."/>
            <person name="Rosenzweig C.N."/>
            <person name="Redden C.L."/>
            <person name="Xu Y."/>
            <person name="Minogue T.D."/>
            <person name="Chain P.S."/>
        </authorList>
    </citation>
    <scope>NUCLEOTIDE SEQUENCE [LARGE SCALE GENOMIC DNA]</scope>
    <source>
        <strain evidence="2 4">ATCC BAA-463</strain>
    </source>
</reference>
<dbReference type="InterPro" id="IPR050266">
    <property type="entry name" value="AB_hydrolase_sf"/>
</dbReference>
<gene>
    <name evidence="2" type="ORF">OI25_7760</name>
    <name evidence="3" type="ORF">ParKJ_39515</name>
</gene>
<dbReference type="InterPro" id="IPR029058">
    <property type="entry name" value="AB_hydrolase_fold"/>
</dbReference>
<sequence length="266" mass="29018">MLLRSRDRVTSYDLVGPEDRPVAMLCHPLAADMGLWAEQVPALLAAGYRVLRTDLRGHGGSSATPAPYSIDLLADDIIEVLDATKIERIHFVGLSIGGMIGQSLGLRHGDRLHSLLLSDTQSESPADAATFWDPMIEAINAAGSLEPIADKTMARWLTAGYQAANPGRWKQIRDTVACCTPMGYIGCVRAIGNFTFTDRLHTVQTPVLVACGTEDPRATPEESRYMASLFPTGCYEGFEGARHIPNVEQSEAFNRVLVAWLAHVKR</sequence>
<dbReference type="Proteomes" id="UP001246473">
    <property type="component" value="Unassembled WGS sequence"/>
</dbReference>
<proteinExistence type="predicted"/>
<feature type="domain" description="AB hydrolase-1" evidence="1">
    <location>
        <begin position="24"/>
        <end position="248"/>
    </location>
</feature>
<dbReference type="EMBL" id="JANSLM010000025">
    <property type="protein sequence ID" value="MDT8843510.1"/>
    <property type="molecule type" value="Genomic_DNA"/>
</dbReference>
<evidence type="ECO:0000313" key="3">
    <source>
        <dbReference type="EMBL" id="MDT8843510.1"/>
    </source>
</evidence>
<reference evidence="3" key="2">
    <citation type="submission" date="2022-08" db="EMBL/GenBank/DDBJ databases">
        <authorList>
            <person name="Kim S.-J."/>
        </authorList>
    </citation>
    <scope>NUCLEOTIDE SEQUENCE</scope>
    <source>
        <strain evidence="3">KJ</strain>
    </source>
</reference>
<dbReference type="InterPro" id="IPR000073">
    <property type="entry name" value="AB_hydrolase_1"/>
</dbReference>
<dbReference type="SUPFAM" id="SSF53474">
    <property type="entry name" value="alpha/beta-Hydrolases"/>
    <property type="match status" value="1"/>
</dbReference>
<evidence type="ECO:0000313" key="5">
    <source>
        <dbReference type="Proteomes" id="UP001246473"/>
    </source>
</evidence>
<evidence type="ECO:0000313" key="4">
    <source>
        <dbReference type="Proteomes" id="UP000032614"/>
    </source>
</evidence>
<dbReference type="Proteomes" id="UP000032614">
    <property type="component" value="Chromosome 3"/>
</dbReference>
<dbReference type="PANTHER" id="PTHR43798">
    <property type="entry name" value="MONOACYLGLYCEROL LIPASE"/>
    <property type="match status" value="1"/>
</dbReference>
<dbReference type="GeneID" id="66514000"/>
<evidence type="ECO:0000259" key="1">
    <source>
        <dbReference type="Pfam" id="PF00561"/>
    </source>
</evidence>
<dbReference type="AlphaFoldDB" id="A0AAP1L6D5"/>
<organism evidence="3 5">
    <name type="scientific">Paraburkholderia fungorum</name>
    <dbReference type="NCBI Taxonomy" id="134537"/>
    <lineage>
        <taxon>Bacteria</taxon>
        <taxon>Pseudomonadati</taxon>
        <taxon>Pseudomonadota</taxon>
        <taxon>Betaproteobacteria</taxon>
        <taxon>Burkholderiales</taxon>
        <taxon>Burkholderiaceae</taxon>
        <taxon>Paraburkholderia</taxon>
    </lineage>
</organism>
<dbReference type="Gene3D" id="3.40.50.1820">
    <property type="entry name" value="alpha/beta hydrolase"/>
    <property type="match status" value="1"/>
</dbReference>
<protein>
    <submittedName>
        <fullName evidence="2 3">Alpha/beta hydrolase</fullName>
    </submittedName>
</protein>
<dbReference type="PRINTS" id="PR00111">
    <property type="entry name" value="ABHYDROLASE"/>
</dbReference>
<accession>A0AAP1L6D5</accession>
<dbReference type="GO" id="GO:0016787">
    <property type="term" value="F:hydrolase activity"/>
    <property type="evidence" value="ECO:0007669"/>
    <property type="project" value="UniProtKB-KW"/>
</dbReference>
<name>A0AAP1L6D5_9BURK</name>
<dbReference type="KEGG" id="bfn:OI25_7760"/>
<evidence type="ECO:0000313" key="2">
    <source>
        <dbReference type="EMBL" id="AJZ56722.1"/>
    </source>
</evidence>
<dbReference type="RefSeq" id="WP_046565330.1">
    <property type="nucleotide sequence ID" value="NZ_CP010025.1"/>
</dbReference>